<feature type="signal peptide" evidence="1">
    <location>
        <begin position="1"/>
        <end position="22"/>
    </location>
</feature>
<name>A0A8X6FG85_TRICU</name>
<evidence type="ECO:0000313" key="3">
    <source>
        <dbReference type="Proteomes" id="UP000887116"/>
    </source>
</evidence>
<feature type="chain" id="PRO_5036450073" description="Reverse transcriptase domain-containing protein" evidence="1">
    <location>
        <begin position="23"/>
        <end position="146"/>
    </location>
</feature>
<dbReference type="AlphaFoldDB" id="A0A8X6FG85"/>
<accession>A0A8X6FG85</accession>
<evidence type="ECO:0008006" key="4">
    <source>
        <dbReference type="Google" id="ProtNLM"/>
    </source>
</evidence>
<keyword evidence="1" id="KW-0732">Signal</keyword>
<dbReference type="EMBL" id="BMAO01031847">
    <property type="protein sequence ID" value="GFQ78044.1"/>
    <property type="molecule type" value="Genomic_DNA"/>
</dbReference>
<dbReference type="Proteomes" id="UP000887116">
    <property type="component" value="Unassembled WGS sequence"/>
</dbReference>
<evidence type="ECO:0000313" key="2">
    <source>
        <dbReference type="EMBL" id="GFQ78044.1"/>
    </source>
</evidence>
<keyword evidence="3" id="KW-1185">Reference proteome</keyword>
<reference evidence="2" key="1">
    <citation type="submission" date="2020-07" db="EMBL/GenBank/DDBJ databases">
        <title>Multicomponent nature underlies the extraordinary mechanical properties of spider dragline silk.</title>
        <authorList>
            <person name="Kono N."/>
            <person name="Nakamura H."/>
            <person name="Mori M."/>
            <person name="Yoshida Y."/>
            <person name="Ohtoshi R."/>
            <person name="Malay A.D."/>
            <person name="Moran D.A.P."/>
            <person name="Tomita M."/>
            <person name="Numata K."/>
            <person name="Arakawa K."/>
        </authorList>
    </citation>
    <scope>NUCLEOTIDE SEQUENCE</scope>
</reference>
<gene>
    <name evidence="2" type="ORF">TNCT_102451</name>
</gene>
<organism evidence="2 3">
    <name type="scientific">Trichonephila clavata</name>
    <name type="common">Joro spider</name>
    <name type="synonym">Nephila clavata</name>
    <dbReference type="NCBI Taxonomy" id="2740835"/>
    <lineage>
        <taxon>Eukaryota</taxon>
        <taxon>Metazoa</taxon>
        <taxon>Ecdysozoa</taxon>
        <taxon>Arthropoda</taxon>
        <taxon>Chelicerata</taxon>
        <taxon>Arachnida</taxon>
        <taxon>Araneae</taxon>
        <taxon>Araneomorphae</taxon>
        <taxon>Entelegynae</taxon>
        <taxon>Araneoidea</taxon>
        <taxon>Nephilidae</taxon>
        <taxon>Trichonephila</taxon>
    </lineage>
</organism>
<proteinExistence type="predicted"/>
<dbReference type="OrthoDB" id="6434707at2759"/>
<comment type="caution">
    <text evidence="2">The sequence shown here is derived from an EMBL/GenBank/DDBJ whole genome shotgun (WGS) entry which is preliminary data.</text>
</comment>
<protein>
    <recommendedName>
        <fullName evidence="4">Reverse transcriptase domain-containing protein</fullName>
    </recommendedName>
</protein>
<evidence type="ECO:0000256" key="1">
    <source>
        <dbReference type="SAM" id="SignalP"/>
    </source>
</evidence>
<sequence length="146" mass="15330">MTGPAAGSSLLFSLMINGFVDTLCNHVQDVQTLVFADDLVIWITRSRYDFVPGSSFADSSIVPGSSFADSSIVTGSSFADSSCVPGSSVADSSVPDSGFVSGFILAPALQFPRLVFCPAPFRFCVCSSIVLPSGLKKFSDLAVLRQ</sequence>